<feature type="non-terminal residue" evidence="1">
    <location>
        <position position="87"/>
    </location>
</feature>
<comment type="caution">
    <text evidence="1">The sequence shown here is derived from an EMBL/GenBank/DDBJ whole genome shotgun (WGS) entry which is preliminary data.</text>
</comment>
<dbReference type="AlphaFoldDB" id="A0A9P5NGD3"/>
<proteinExistence type="predicted"/>
<protein>
    <submittedName>
        <fullName evidence="1">Uncharacterized protein</fullName>
    </submittedName>
</protein>
<dbReference type="Proteomes" id="UP000724874">
    <property type="component" value="Unassembled WGS sequence"/>
</dbReference>
<gene>
    <name evidence="1" type="ORF">CPB84DRAFT_1656978</name>
</gene>
<feature type="non-terminal residue" evidence="1">
    <location>
        <position position="1"/>
    </location>
</feature>
<keyword evidence="2" id="KW-1185">Reference proteome</keyword>
<reference evidence="1" key="1">
    <citation type="submission" date="2020-11" db="EMBL/GenBank/DDBJ databases">
        <authorList>
            <consortium name="DOE Joint Genome Institute"/>
            <person name="Ahrendt S."/>
            <person name="Riley R."/>
            <person name="Andreopoulos W."/>
            <person name="LaButti K."/>
            <person name="Pangilinan J."/>
            <person name="Ruiz-duenas F.J."/>
            <person name="Barrasa J.M."/>
            <person name="Sanchez-Garcia M."/>
            <person name="Camarero S."/>
            <person name="Miyauchi S."/>
            <person name="Serrano A."/>
            <person name="Linde D."/>
            <person name="Babiker R."/>
            <person name="Drula E."/>
            <person name="Ayuso-Fernandez I."/>
            <person name="Pacheco R."/>
            <person name="Padilla G."/>
            <person name="Ferreira P."/>
            <person name="Barriuso J."/>
            <person name="Kellner H."/>
            <person name="Castanera R."/>
            <person name="Alfaro M."/>
            <person name="Ramirez L."/>
            <person name="Pisabarro A.G."/>
            <person name="Kuo A."/>
            <person name="Tritt A."/>
            <person name="Lipzen A."/>
            <person name="He G."/>
            <person name="Yan M."/>
            <person name="Ng V."/>
            <person name="Cullen D."/>
            <person name="Martin F."/>
            <person name="Rosso M.-N."/>
            <person name="Henrissat B."/>
            <person name="Hibbett D."/>
            <person name="Martinez A.T."/>
            <person name="Grigoriev I.V."/>
        </authorList>
    </citation>
    <scope>NUCLEOTIDE SEQUENCE</scope>
    <source>
        <strain evidence="1">AH 44721</strain>
    </source>
</reference>
<evidence type="ECO:0000313" key="2">
    <source>
        <dbReference type="Proteomes" id="UP000724874"/>
    </source>
</evidence>
<organism evidence="1 2">
    <name type="scientific">Gymnopilus junonius</name>
    <name type="common">Spectacular rustgill mushroom</name>
    <name type="synonym">Gymnopilus spectabilis subsp. junonius</name>
    <dbReference type="NCBI Taxonomy" id="109634"/>
    <lineage>
        <taxon>Eukaryota</taxon>
        <taxon>Fungi</taxon>
        <taxon>Dikarya</taxon>
        <taxon>Basidiomycota</taxon>
        <taxon>Agaricomycotina</taxon>
        <taxon>Agaricomycetes</taxon>
        <taxon>Agaricomycetidae</taxon>
        <taxon>Agaricales</taxon>
        <taxon>Agaricineae</taxon>
        <taxon>Hymenogastraceae</taxon>
        <taxon>Gymnopilus</taxon>
    </lineage>
</organism>
<dbReference type="EMBL" id="JADNYJ010000106">
    <property type="protein sequence ID" value="KAF8884727.1"/>
    <property type="molecule type" value="Genomic_DNA"/>
</dbReference>
<sequence>HLLKFGNSLWCIERRSGSNKYRPCSSFLPPRIISLILDVLLIIHFPADLEQVLNDSWVHYSSHSHALFDSIIGIQTSIDSQHMTSKE</sequence>
<evidence type="ECO:0000313" key="1">
    <source>
        <dbReference type="EMBL" id="KAF8884727.1"/>
    </source>
</evidence>
<accession>A0A9P5NGD3</accession>
<name>A0A9P5NGD3_GYMJU</name>